<accession>A0ABU3IP10</accession>
<sequence length="73" mass="8336">MLLSVRTDVCLENYLNTYTCFQPFGLMPGLLSEHPAEGVYFQSHIRITLQINKDILELVSLLRQVAARCAGWH</sequence>
<gene>
    <name evidence="1" type="ORF">RO706_04600</name>
</gene>
<dbReference type="RefSeq" id="WP_032595732.1">
    <property type="nucleotide sequence ID" value="NZ_JAVSNG010000002.1"/>
</dbReference>
<evidence type="ECO:0000313" key="2">
    <source>
        <dbReference type="Proteomes" id="UP001269297"/>
    </source>
</evidence>
<dbReference type="GeneID" id="93114361"/>
<organism evidence="1 2">
    <name type="scientific">Bacteroides koreensis</name>
    <dbReference type="NCBI Taxonomy" id="1912896"/>
    <lineage>
        <taxon>Bacteria</taxon>
        <taxon>Pseudomonadati</taxon>
        <taxon>Bacteroidota</taxon>
        <taxon>Bacteroidia</taxon>
        <taxon>Bacteroidales</taxon>
        <taxon>Bacteroidaceae</taxon>
        <taxon>Bacteroides</taxon>
    </lineage>
</organism>
<keyword evidence="2" id="KW-1185">Reference proteome</keyword>
<protein>
    <submittedName>
        <fullName evidence="1">Uncharacterized protein</fullName>
    </submittedName>
</protein>
<dbReference type="EMBL" id="JAVSNG010000002">
    <property type="protein sequence ID" value="MDT4403499.1"/>
    <property type="molecule type" value="Genomic_DNA"/>
</dbReference>
<comment type="caution">
    <text evidence="1">The sequence shown here is derived from an EMBL/GenBank/DDBJ whole genome shotgun (WGS) entry which is preliminary data.</text>
</comment>
<dbReference type="Proteomes" id="UP001269297">
    <property type="component" value="Unassembled WGS sequence"/>
</dbReference>
<proteinExistence type="predicted"/>
<reference evidence="2" key="1">
    <citation type="submission" date="2023-07" db="EMBL/GenBank/DDBJ databases">
        <title>Reintroducing virulent viruses to syntetic microbiomes.</title>
        <authorList>
            <person name="Wilde J."/>
            <person name="Boyes R."/>
            <person name="Robinson A.V."/>
            <person name="Daisley B.A."/>
            <person name="Allen-Vercoe E."/>
        </authorList>
    </citation>
    <scope>NUCLEOTIDE SEQUENCE [LARGE SCALE GENOMIC DNA]</scope>
    <source>
        <strain evidence="2">225S_1D6FAA</strain>
    </source>
</reference>
<name>A0ABU3IP10_9BACE</name>
<evidence type="ECO:0000313" key="1">
    <source>
        <dbReference type="EMBL" id="MDT4403499.1"/>
    </source>
</evidence>